<dbReference type="InterPro" id="IPR004803">
    <property type="entry name" value="TGT"/>
</dbReference>
<comment type="pathway">
    <text evidence="1 7">tRNA modification; tRNA-queuosine biosynthesis.</text>
</comment>
<keyword evidence="10" id="KW-1185">Reference proteome</keyword>
<dbReference type="EMBL" id="FNQY01000001">
    <property type="protein sequence ID" value="SDZ75287.1"/>
    <property type="molecule type" value="Genomic_DNA"/>
</dbReference>
<feature type="active site" description="Nucleophile" evidence="7">
    <location>
        <position position="274"/>
    </location>
</feature>
<evidence type="ECO:0000256" key="1">
    <source>
        <dbReference type="ARBA" id="ARBA00004691"/>
    </source>
</evidence>
<keyword evidence="5 7" id="KW-0671">Queuosine biosynthesis</keyword>
<evidence type="ECO:0000256" key="6">
    <source>
        <dbReference type="ARBA" id="ARBA00050112"/>
    </source>
</evidence>
<dbReference type="GO" id="GO:0008616">
    <property type="term" value="P:tRNA queuosine(34) biosynthetic process"/>
    <property type="evidence" value="ECO:0007669"/>
    <property type="project" value="UniProtKB-UniRule"/>
</dbReference>
<dbReference type="NCBIfam" id="TIGR00430">
    <property type="entry name" value="Q_tRNA_tgt"/>
    <property type="match status" value="1"/>
</dbReference>
<dbReference type="FunFam" id="3.20.20.105:FF:000001">
    <property type="entry name" value="Queuine tRNA-ribosyltransferase"/>
    <property type="match status" value="1"/>
</dbReference>
<dbReference type="Pfam" id="PF01702">
    <property type="entry name" value="TGT"/>
    <property type="match status" value="1"/>
</dbReference>
<keyword evidence="4 7" id="KW-0819">tRNA processing</keyword>
<dbReference type="HAMAP" id="MF_00168">
    <property type="entry name" value="Q_tRNA_Tgt"/>
    <property type="match status" value="1"/>
</dbReference>
<feature type="binding site" evidence="7">
    <location>
        <position position="224"/>
    </location>
    <ligand>
        <name>substrate</name>
    </ligand>
</feature>
<evidence type="ECO:0000313" key="10">
    <source>
        <dbReference type="Proteomes" id="UP000199041"/>
    </source>
</evidence>
<dbReference type="Gene3D" id="3.20.20.105">
    <property type="entry name" value="Queuine tRNA-ribosyltransferase-like"/>
    <property type="match status" value="1"/>
</dbReference>
<name>A0A1H3VKI4_9BACT</name>
<evidence type="ECO:0000256" key="7">
    <source>
        <dbReference type="HAMAP-Rule" id="MF_00168"/>
    </source>
</evidence>
<dbReference type="PANTHER" id="PTHR46499:SF1">
    <property type="entry name" value="QUEUINE TRNA-RIBOSYLTRANSFERASE"/>
    <property type="match status" value="1"/>
</dbReference>
<comment type="function">
    <text evidence="7">Catalyzes the base-exchange of a guanine (G) residue with the queuine precursor 7-aminomethyl-7-deazaguanine (PreQ1) at position 34 (anticodon wobble position) in tRNAs with GU(N) anticodons (tRNA-Asp, -Asn, -His and -Tyr). Catalysis occurs through a double-displacement mechanism. The nucleophile active site attacks the C1' of nucleotide 34 to detach the guanine base from the RNA, forming a covalent enzyme-RNA intermediate. The proton acceptor active site deprotonates the incoming PreQ1, allowing a nucleophilic attack on the C1' of the ribose to form the product. After dissociation, two additional enzymatic reactions on the tRNA convert PreQ1 to queuine (Q), resulting in the hypermodified nucleoside queuosine (7-(((4,5-cis-dihydroxy-2-cyclopenten-1-yl)amino)methyl)-7-deazaguanosine).</text>
</comment>
<feature type="binding site" evidence="7">
    <location>
        <position position="197"/>
    </location>
    <ligand>
        <name>substrate</name>
    </ligand>
</feature>
<accession>A0A1H3VKI4</accession>
<reference evidence="9 10" key="1">
    <citation type="submission" date="2016-10" db="EMBL/GenBank/DDBJ databases">
        <authorList>
            <person name="de Groot N.N."/>
        </authorList>
    </citation>
    <scope>NUCLEOTIDE SEQUENCE [LARGE SCALE GENOMIC DNA]</scope>
    <source>
        <strain evidence="9 10">Vu-144</strain>
    </source>
</reference>
<dbReference type="STRING" id="551991.SAMN05192529_101233"/>
<evidence type="ECO:0000313" key="9">
    <source>
        <dbReference type="EMBL" id="SDZ75287.1"/>
    </source>
</evidence>
<keyword evidence="2 7" id="KW-0328">Glycosyltransferase</keyword>
<dbReference type="GO" id="GO:0005829">
    <property type="term" value="C:cytosol"/>
    <property type="evidence" value="ECO:0007669"/>
    <property type="project" value="TreeGrafter"/>
</dbReference>
<keyword evidence="3 7" id="KW-0808">Transferase</keyword>
<comment type="subunit">
    <text evidence="7">Homodimer. Within each dimer, one monomer is responsible for RNA recognition and catalysis, while the other monomer binds to the replacement base PreQ1.</text>
</comment>
<evidence type="ECO:0000256" key="3">
    <source>
        <dbReference type="ARBA" id="ARBA00022679"/>
    </source>
</evidence>
<dbReference type="InterPro" id="IPR036511">
    <property type="entry name" value="TGT-like_sf"/>
</dbReference>
<evidence type="ECO:0000259" key="8">
    <source>
        <dbReference type="Pfam" id="PF01702"/>
    </source>
</evidence>
<evidence type="ECO:0000256" key="2">
    <source>
        <dbReference type="ARBA" id="ARBA00022676"/>
    </source>
</evidence>
<comment type="catalytic activity">
    <reaction evidence="6 7">
        <text>7-aminomethyl-7-carbaguanine + guanosine(34) in tRNA = 7-aminomethyl-7-carbaguanosine(34) in tRNA + guanine</text>
        <dbReference type="Rhea" id="RHEA:24104"/>
        <dbReference type="Rhea" id="RHEA-COMP:10341"/>
        <dbReference type="Rhea" id="RHEA-COMP:10342"/>
        <dbReference type="ChEBI" id="CHEBI:16235"/>
        <dbReference type="ChEBI" id="CHEBI:58703"/>
        <dbReference type="ChEBI" id="CHEBI:74269"/>
        <dbReference type="ChEBI" id="CHEBI:82833"/>
        <dbReference type="EC" id="2.4.2.29"/>
    </reaction>
</comment>
<evidence type="ECO:0000256" key="5">
    <source>
        <dbReference type="ARBA" id="ARBA00022785"/>
    </source>
</evidence>
<dbReference type="RefSeq" id="WP_091392301.1">
    <property type="nucleotide sequence ID" value="NZ_FNQY01000001.1"/>
</dbReference>
<dbReference type="AlphaFoldDB" id="A0A1H3VKI4"/>
<proteinExistence type="inferred from homology"/>
<dbReference type="PANTHER" id="PTHR46499">
    <property type="entry name" value="QUEUINE TRNA-RIBOSYLTRANSFERASE"/>
    <property type="match status" value="1"/>
</dbReference>
<dbReference type="EC" id="2.4.2.29" evidence="7"/>
<dbReference type="NCBIfam" id="TIGR00449">
    <property type="entry name" value="tgt_general"/>
    <property type="match status" value="1"/>
</dbReference>
<feature type="region of interest" description="RNA binding; important for wobble base 34 recognition" evidence="7">
    <location>
        <begin position="279"/>
        <end position="283"/>
    </location>
</feature>
<protein>
    <recommendedName>
        <fullName evidence="7">Queuine tRNA-ribosyltransferase</fullName>
        <ecNumber evidence="7">2.4.2.29</ecNumber>
    </recommendedName>
    <alternativeName>
        <fullName evidence="7">Guanine insertion enzyme</fullName>
    </alternativeName>
    <alternativeName>
        <fullName evidence="7">tRNA-guanine transglycosylase</fullName>
    </alternativeName>
</protein>
<dbReference type="UniPathway" id="UPA00392"/>
<feature type="active site" description="Proton acceptor" evidence="7">
    <location>
        <position position="95"/>
    </location>
</feature>
<comment type="similarity">
    <text evidence="7">Belongs to the queuine tRNA-ribosyltransferase family.</text>
</comment>
<evidence type="ECO:0000256" key="4">
    <source>
        <dbReference type="ARBA" id="ARBA00022694"/>
    </source>
</evidence>
<dbReference type="GO" id="GO:0008479">
    <property type="term" value="F:tRNA-guanosine(34) queuine transglycosylase activity"/>
    <property type="evidence" value="ECO:0007669"/>
    <property type="project" value="UniProtKB-UniRule"/>
</dbReference>
<dbReference type="InterPro" id="IPR002616">
    <property type="entry name" value="tRNA_ribo_trans-like"/>
</dbReference>
<dbReference type="OrthoDB" id="9805417at2"/>
<dbReference type="SUPFAM" id="SSF51713">
    <property type="entry name" value="tRNA-guanine transglycosylase"/>
    <property type="match status" value="1"/>
</dbReference>
<feature type="region of interest" description="RNA binding" evidence="7">
    <location>
        <begin position="255"/>
        <end position="261"/>
    </location>
</feature>
<dbReference type="InterPro" id="IPR050076">
    <property type="entry name" value="ArchSynthase1/Queuine_TRR"/>
</dbReference>
<sequence>MATLQYKLAKKDSASAARAGVITTDHGQILTPIFMPVGTVGSVKAVNQQQLEHIVKAQIILGNTYHLYLRPGTNILEKAGGLHQFNGWHHPILTDSGGYQVFSLAGTRKIKEEGVLFQSHIDGSRHLFSPEKVMDIQRSIGADIIMAFDECPPAGCEYSYALKSMELTHRWLDRCITRLAETPDKYGYTQNLFPIVQGSTYKDLRTASAEYIASKGAAGNAIGGLSVGEPEEEMYRFTDLCCSILPEDKPRYLMGVGTPWNILEGISLGVDMFDCVMPTRNGRNGMLFTTNGVINIKNKKWEADFSAIDDGFSCETSNYYSKAYLRHLFVAKELLAGQLASLHNLAFYLWLVGQAREHILAGDFTSWKEQMIPRLKTRL</sequence>
<organism evidence="9 10">
    <name type="scientific">Arachidicoccus rhizosphaerae</name>
    <dbReference type="NCBI Taxonomy" id="551991"/>
    <lineage>
        <taxon>Bacteria</taxon>
        <taxon>Pseudomonadati</taxon>
        <taxon>Bacteroidota</taxon>
        <taxon>Chitinophagia</taxon>
        <taxon>Chitinophagales</taxon>
        <taxon>Chitinophagaceae</taxon>
        <taxon>Arachidicoccus</taxon>
    </lineage>
</organism>
<gene>
    <name evidence="7" type="primary">tgt</name>
    <name evidence="9" type="ORF">SAMN05192529_101233</name>
</gene>
<feature type="domain" description="tRNA-guanine(15) transglycosylase-like" evidence="8">
    <location>
        <begin position="16"/>
        <end position="373"/>
    </location>
</feature>
<comment type="caution">
    <text evidence="7">Lacks conserved residue(s) required for the propagation of feature annotation.</text>
</comment>
<feature type="binding site" evidence="7">
    <location>
        <position position="149"/>
    </location>
    <ligand>
        <name>substrate</name>
    </ligand>
</feature>
<feature type="binding site" evidence="7">
    <location>
        <begin position="95"/>
        <end position="99"/>
    </location>
    <ligand>
        <name>substrate</name>
    </ligand>
</feature>
<dbReference type="Proteomes" id="UP000199041">
    <property type="component" value="Unassembled WGS sequence"/>
</dbReference>